<evidence type="ECO:0000256" key="8">
    <source>
        <dbReference type="SAM" id="MobiDB-lite"/>
    </source>
</evidence>
<evidence type="ECO:0000256" key="4">
    <source>
        <dbReference type="ARBA" id="ARBA00022692"/>
    </source>
</evidence>
<evidence type="ECO:0000256" key="5">
    <source>
        <dbReference type="ARBA" id="ARBA00022989"/>
    </source>
</evidence>
<evidence type="ECO:0000256" key="2">
    <source>
        <dbReference type="ARBA" id="ARBA00022448"/>
    </source>
</evidence>
<evidence type="ECO:0000256" key="7">
    <source>
        <dbReference type="ARBA" id="ARBA00038459"/>
    </source>
</evidence>
<dbReference type="InterPro" id="IPR036259">
    <property type="entry name" value="MFS_trans_sf"/>
</dbReference>
<evidence type="ECO:0000259" key="10">
    <source>
        <dbReference type="PROSITE" id="PS50850"/>
    </source>
</evidence>
<feature type="region of interest" description="Disordered" evidence="8">
    <location>
        <begin position="527"/>
        <end position="571"/>
    </location>
</feature>
<keyword evidence="5 9" id="KW-1133">Transmembrane helix</keyword>
<proteinExistence type="inferred from homology"/>
<dbReference type="InterPro" id="IPR011701">
    <property type="entry name" value="MFS"/>
</dbReference>
<dbReference type="SUPFAM" id="SSF103473">
    <property type="entry name" value="MFS general substrate transporter"/>
    <property type="match status" value="1"/>
</dbReference>
<comment type="similarity">
    <text evidence="7">Belongs to the major facilitator superfamily. DHA1 family. Polyamines/proton antiporter (TC 2.A.1.2.16) subfamily.</text>
</comment>
<dbReference type="GO" id="GO:0022857">
    <property type="term" value="F:transmembrane transporter activity"/>
    <property type="evidence" value="ECO:0007669"/>
    <property type="project" value="InterPro"/>
</dbReference>
<feature type="transmembrane region" description="Helical" evidence="9">
    <location>
        <begin position="135"/>
        <end position="154"/>
    </location>
</feature>
<dbReference type="AlphaFoldDB" id="A0A0D1Z2R0"/>
<keyword evidence="6 9" id="KW-0472">Membrane</keyword>
<feature type="transmembrane region" description="Helical" evidence="9">
    <location>
        <begin position="103"/>
        <end position="123"/>
    </location>
</feature>
<dbReference type="HOGENOM" id="CLU_008455_11_6_1"/>
<dbReference type="STRING" id="212818.A0A0D1Z2R0"/>
<organism evidence="11 12">
    <name type="scientific">Exophiala mesophila</name>
    <name type="common">Black yeast-like fungus</name>
    <dbReference type="NCBI Taxonomy" id="212818"/>
    <lineage>
        <taxon>Eukaryota</taxon>
        <taxon>Fungi</taxon>
        <taxon>Dikarya</taxon>
        <taxon>Ascomycota</taxon>
        <taxon>Pezizomycotina</taxon>
        <taxon>Eurotiomycetes</taxon>
        <taxon>Chaetothyriomycetidae</taxon>
        <taxon>Chaetothyriales</taxon>
        <taxon>Herpotrichiellaceae</taxon>
        <taxon>Exophiala</taxon>
    </lineage>
</organism>
<dbReference type="PANTHER" id="PTHR23502">
    <property type="entry name" value="MAJOR FACILITATOR SUPERFAMILY"/>
    <property type="match status" value="1"/>
</dbReference>
<evidence type="ECO:0000313" key="12">
    <source>
        <dbReference type="Proteomes" id="UP000054302"/>
    </source>
</evidence>
<reference evidence="11 12" key="1">
    <citation type="submission" date="2015-01" db="EMBL/GenBank/DDBJ databases">
        <title>The Genome Sequence of Exophiala mesophila CBS40295.</title>
        <authorList>
            <consortium name="The Broad Institute Genomics Platform"/>
            <person name="Cuomo C."/>
            <person name="de Hoog S."/>
            <person name="Gorbushina A."/>
            <person name="Stielow B."/>
            <person name="Teixiera M."/>
            <person name="Abouelleil A."/>
            <person name="Chapman S.B."/>
            <person name="Priest M."/>
            <person name="Young S.K."/>
            <person name="Wortman J."/>
            <person name="Nusbaum C."/>
            <person name="Birren B."/>
        </authorList>
    </citation>
    <scope>NUCLEOTIDE SEQUENCE [LARGE SCALE GENOMIC DNA]</scope>
    <source>
        <strain evidence="11 12">CBS 40295</strain>
    </source>
</reference>
<evidence type="ECO:0000256" key="3">
    <source>
        <dbReference type="ARBA" id="ARBA00022475"/>
    </source>
</evidence>
<feature type="transmembrane region" description="Helical" evidence="9">
    <location>
        <begin position="339"/>
        <end position="358"/>
    </location>
</feature>
<keyword evidence="2" id="KW-0813">Transport</keyword>
<dbReference type="FunFam" id="1.20.1250.20:FF:000266">
    <property type="entry name" value="MFS multidrug transporter, putative"/>
    <property type="match status" value="1"/>
</dbReference>
<dbReference type="PROSITE" id="PS50850">
    <property type="entry name" value="MFS"/>
    <property type="match status" value="1"/>
</dbReference>
<keyword evidence="12" id="KW-1185">Reference proteome</keyword>
<feature type="domain" description="Major facilitator superfamily (MFS) profile" evidence="10">
    <location>
        <begin position="69"/>
        <end position="501"/>
    </location>
</feature>
<dbReference type="GeneID" id="27326490"/>
<dbReference type="EMBL" id="KN847525">
    <property type="protein sequence ID" value="KIV89027.1"/>
    <property type="molecule type" value="Genomic_DNA"/>
</dbReference>
<evidence type="ECO:0000256" key="9">
    <source>
        <dbReference type="SAM" id="Phobius"/>
    </source>
</evidence>
<dbReference type="GO" id="GO:0005886">
    <property type="term" value="C:plasma membrane"/>
    <property type="evidence" value="ECO:0007669"/>
    <property type="project" value="UniProtKB-SubCell"/>
</dbReference>
<dbReference type="Gene3D" id="1.20.1250.20">
    <property type="entry name" value="MFS general substrate transporter like domains"/>
    <property type="match status" value="1"/>
</dbReference>
<dbReference type="Proteomes" id="UP000054302">
    <property type="component" value="Unassembled WGS sequence"/>
</dbReference>
<feature type="transmembrane region" description="Helical" evidence="9">
    <location>
        <begin position="404"/>
        <end position="425"/>
    </location>
</feature>
<feature type="transmembrane region" description="Helical" evidence="9">
    <location>
        <begin position="160"/>
        <end position="185"/>
    </location>
</feature>
<dbReference type="VEuPathDB" id="FungiDB:PV10_08645"/>
<keyword evidence="4 9" id="KW-0812">Transmembrane</keyword>
<feature type="transmembrane region" description="Helical" evidence="9">
    <location>
        <begin position="192"/>
        <end position="211"/>
    </location>
</feature>
<protein>
    <recommendedName>
        <fullName evidence="10">Major facilitator superfamily (MFS) profile domain-containing protein</fullName>
    </recommendedName>
</protein>
<name>A0A0D1Z2R0_EXOME</name>
<accession>A0A0D1Z2R0</accession>
<dbReference type="OMA" id="WIPNDAR"/>
<dbReference type="CDD" id="cd17323">
    <property type="entry name" value="MFS_Tpo1_MDR_like"/>
    <property type="match status" value="1"/>
</dbReference>
<dbReference type="RefSeq" id="XP_016220601.1">
    <property type="nucleotide sequence ID" value="XM_016373690.1"/>
</dbReference>
<feature type="transmembrane region" description="Helical" evidence="9">
    <location>
        <begin position="67"/>
        <end position="91"/>
    </location>
</feature>
<evidence type="ECO:0000256" key="6">
    <source>
        <dbReference type="ARBA" id="ARBA00023136"/>
    </source>
</evidence>
<feature type="transmembrane region" description="Helical" evidence="9">
    <location>
        <begin position="472"/>
        <end position="492"/>
    </location>
</feature>
<dbReference type="PANTHER" id="PTHR23502:SF186">
    <property type="entry name" value="MAJOR FACILITATOR SUPERFAMILY (MFS) PROFILE DOMAIN-CONTAINING PROTEIN"/>
    <property type="match status" value="1"/>
</dbReference>
<feature type="transmembrane region" description="Helical" evidence="9">
    <location>
        <begin position="223"/>
        <end position="244"/>
    </location>
</feature>
<keyword evidence="3" id="KW-1003">Cell membrane</keyword>
<dbReference type="InterPro" id="IPR020846">
    <property type="entry name" value="MFS_dom"/>
</dbReference>
<dbReference type="OrthoDB" id="446368at2759"/>
<dbReference type="Pfam" id="PF07690">
    <property type="entry name" value="MFS_1"/>
    <property type="match status" value="1"/>
</dbReference>
<evidence type="ECO:0000256" key="1">
    <source>
        <dbReference type="ARBA" id="ARBA00004651"/>
    </source>
</evidence>
<feature type="transmembrane region" description="Helical" evidence="9">
    <location>
        <begin position="300"/>
        <end position="319"/>
    </location>
</feature>
<gene>
    <name evidence="11" type="ORF">PV10_08645</name>
</gene>
<evidence type="ECO:0000313" key="11">
    <source>
        <dbReference type="EMBL" id="KIV89027.1"/>
    </source>
</evidence>
<sequence>MAVNDEKLDPPPPPLSLFRLVLDQARVTEEVVAHEYEGAGTTEDPYIVTYIPNDAGNPFTWTQGRRWFVTGIVALETLCTAFCSSAFSGTIRELRVDLGASNQLITAGISLFVLGFATGPLIFAPLSEIYGRQIIFTISFGAFTAFNAGCAAANNIGTLLVLRFFAGAFGSSPLTNAGGVIADVFPASQRGLAMGIFALAPSMGPTFSPWIAGFLGQSEGWRWVMGLLTIFSGVLWILGTVFVPETYGPIILRKRVAILAQKTGKVYALQGDKEKGTPSLGAVLSTALLRPWILLFREPIVLLLSIYIAIVYGTLYLLFGAYPIVFQQVRGWSAGIGGLPFLGVAGGMIIGIVFIGWANKWYIAAAEANGGVAPPEARLRPTLYGSFAIPIGMFWFAWTNSPSIHWISPVLAGAPFGFGLNIVFLGITNYLIDSYTIYAASVLAANTVLRSLFGAAFPLFTADMYSALGIHWASSVPAFLALACVPFPFIFYKYGAQIRARCLYSAQAEAVMNQLRAKNGNAIRQAEAEETPDLSRTTTGGSNVGADGVLQDTDGESLKSRATRHSTSDTITRTQLARTRSRAESIPEAAQYNASPYNIDRVYTSTSVAGLELTRTKTNRSHGRRG</sequence>
<feature type="transmembrane region" description="Helical" evidence="9">
    <location>
        <begin position="437"/>
        <end position="460"/>
    </location>
</feature>
<comment type="subcellular location">
    <subcellularLocation>
        <location evidence="1">Cell membrane</location>
        <topology evidence="1">Multi-pass membrane protein</topology>
    </subcellularLocation>
</comment>